<comment type="caution">
    <text evidence="2">The sequence shown here is derived from an EMBL/GenBank/DDBJ whole genome shotgun (WGS) entry which is preliminary data.</text>
</comment>
<organism evidence="2 3">
    <name type="scientific">Effrenium voratum</name>
    <dbReference type="NCBI Taxonomy" id="2562239"/>
    <lineage>
        <taxon>Eukaryota</taxon>
        <taxon>Sar</taxon>
        <taxon>Alveolata</taxon>
        <taxon>Dinophyceae</taxon>
        <taxon>Suessiales</taxon>
        <taxon>Symbiodiniaceae</taxon>
        <taxon>Effrenium</taxon>
    </lineage>
</organism>
<dbReference type="EMBL" id="CAUJNA010002624">
    <property type="protein sequence ID" value="CAJ1393682.1"/>
    <property type="molecule type" value="Genomic_DNA"/>
</dbReference>
<dbReference type="InterPro" id="IPR011990">
    <property type="entry name" value="TPR-like_helical_dom_sf"/>
</dbReference>
<reference evidence="2" key="1">
    <citation type="submission" date="2023-08" db="EMBL/GenBank/DDBJ databases">
        <authorList>
            <person name="Chen Y."/>
            <person name="Shah S."/>
            <person name="Dougan E. K."/>
            <person name="Thang M."/>
            <person name="Chan C."/>
        </authorList>
    </citation>
    <scope>NUCLEOTIDE SEQUENCE</scope>
</reference>
<dbReference type="Proteomes" id="UP001178507">
    <property type="component" value="Unassembled WGS sequence"/>
</dbReference>
<dbReference type="Pfam" id="PF13431">
    <property type="entry name" value="TPR_17"/>
    <property type="match status" value="1"/>
</dbReference>
<feature type="region of interest" description="Disordered" evidence="1">
    <location>
        <begin position="244"/>
        <end position="265"/>
    </location>
</feature>
<evidence type="ECO:0000313" key="3">
    <source>
        <dbReference type="Proteomes" id="UP001178507"/>
    </source>
</evidence>
<sequence>MTCDAAHVIILSFFDGIGSGPFVFKELFGRPKAVFSWEIDQLCMNVSSYHVPETQRRGDVAADSPAALAAEILALDPDKTARILILGGPPCPDFSSIKAQPAGRAGPEGMKFDQMCDFCDRLEQLLNDWPPFWFLVENVVLKAKGEIQHFSARLKCQPILADAADFGVVSRPRLWWMRRRWSTQDVYPGTTSPLRWTKSAGVPRLQTSMKTDDPSYMQVAGLAFHKDVLAGSVSLPCLTTPAPWPSGRSAPRSSKGRTSPQAHSRWLGDSRRFAPWHYESAAMMTDAAGRYHVLPPLVKERLHHYPDDYTAHPHADVNDRHRMLGNSWHLGVVRLLLLLLLASQVQPHAAQLTRSPTRSALQRMIEWSLVNPAPLGPTPDSAEPPLVPPCAGMREHWALAQRLIHPSLRTQPPEPALVRVTERLLQNLATIRQLRRAVLDELAELVQEWAEITEDWLAQVAPHIRDVYTQGGREPPAQIPLLCFLLRRMQYPGVEELSADLHHGFVLLGQMHAGSGWKRRLDTKYRDPMPYEQFFEDNKRHVFEKLRNHKVDPHWKIMLDELADEHAKGRVDGPYGSPSCWPVQCVSVPQYKQLSTLLQAPEHHCPTAVCFSVEQPDKAPDFCNGWGFVARIENQTFYAMGEVPQHVVAAFGHRKGASETLTPEDIEVDWLGGYWKLPSADMNSNLVRERIISQAKTGTAPVKPYILTEIYAALSAALQQLFGAAEFTSARLAEQYRSQPELAAYLTARCAMSMREPEQRLQGLRDVERSTMRFTSSPAKSCVQSFVHRAHGVLIARGPGADRWKLAQEHFDKAIEVYPTNSNALSLLGICALELGQLQRALILMNKSLLLDSDFRAPYVNLGVAYLRLAVSEEGEKAQDLFFRAIEISEACLIRHPASPQCNYHIGVACAQLFFLERDPLTPAAAEFRRRSRQELLEARQSAEARRRLSDWQEAQARGTARKQQAPWLSVDDKTLQAVEAPMPPAPKPIKLPEYVGWRLFFWRAASCALQVGAELRGKRHALRASLQLQGTKLHDVCAPCGDAGLNTLQETSEYCDELYSQCSCCIEKVQAKYDEICSNFMGYGGCVNGIKAAMEQKEKECEQKKKLEEYQREKEKQDIEDASGMDIFDMHAAKVADHRS</sequence>
<keyword evidence="3" id="KW-1185">Reference proteome</keyword>
<dbReference type="Gene3D" id="3.40.50.150">
    <property type="entry name" value="Vaccinia Virus protein VP39"/>
    <property type="match status" value="1"/>
</dbReference>
<dbReference type="InterPro" id="IPR029063">
    <property type="entry name" value="SAM-dependent_MTases_sf"/>
</dbReference>
<dbReference type="Gene3D" id="1.25.40.10">
    <property type="entry name" value="Tetratricopeptide repeat domain"/>
    <property type="match status" value="1"/>
</dbReference>
<evidence type="ECO:0000256" key="1">
    <source>
        <dbReference type="SAM" id="MobiDB-lite"/>
    </source>
</evidence>
<protein>
    <submittedName>
        <fullName evidence="2">Uncharacterized protein</fullName>
    </submittedName>
</protein>
<dbReference type="SUPFAM" id="SSF53335">
    <property type="entry name" value="S-adenosyl-L-methionine-dependent methyltransferases"/>
    <property type="match status" value="1"/>
</dbReference>
<dbReference type="AlphaFoldDB" id="A0AA36N443"/>
<accession>A0AA36N443</accession>
<proteinExistence type="predicted"/>
<evidence type="ECO:0000313" key="2">
    <source>
        <dbReference type="EMBL" id="CAJ1393682.1"/>
    </source>
</evidence>
<gene>
    <name evidence="2" type="ORF">EVOR1521_LOCUS18500</name>
</gene>
<dbReference type="SUPFAM" id="SSF48452">
    <property type="entry name" value="TPR-like"/>
    <property type="match status" value="1"/>
</dbReference>
<name>A0AA36N443_9DINO</name>